<dbReference type="Pfam" id="PF00069">
    <property type="entry name" value="Pkinase"/>
    <property type="match status" value="1"/>
</dbReference>
<evidence type="ECO:0000313" key="11">
    <source>
        <dbReference type="EMBL" id="RDW78181.1"/>
    </source>
</evidence>
<keyword evidence="5 8" id="KW-0547">Nucleotide-binding</keyword>
<dbReference type="GO" id="GO:0005816">
    <property type="term" value="C:spindle pole body"/>
    <property type="evidence" value="ECO:0007669"/>
    <property type="project" value="TreeGrafter"/>
</dbReference>
<dbReference type="GO" id="GO:0007052">
    <property type="term" value="P:mitotic spindle organization"/>
    <property type="evidence" value="ECO:0007669"/>
    <property type="project" value="TreeGrafter"/>
</dbReference>
<dbReference type="InterPro" id="IPR017441">
    <property type="entry name" value="Protein_kinase_ATP_BS"/>
</dbReference>
<dbReference type="GO" id="GO:0000776">
    <property type="term" value="C:kinetochore"/>
    <property type="evidence" value="ECO:0007669"/>
    <property type="project" value="TreeGrafter"/>
</dbReference>
<dbReference type="OrthoDB" id="408964at2759"/>
<evidence type="ECO:0000259" key="10">
    <source>
        <dbReference type="PROSITE" id="PS50011"/>
    </source>
</evidence>
<accession>A0A3D8RWJ2</accession>
<dbReference type="PANTHER" id="PTHR24345:SF0">
    <property type="entry name" value="CELL CYCLE SERINE_THREONINE-PROTEIN KINASE CDC5_MSD2"/>
    <property type="match status" value="1"/>
</dbReference>
<reference evidence="11 12" key="1">
    <citation type="journal article" date="2018" name="IMA Fungus">
        <title>IMA Genome-F 9: Draft genome sequence of Annulohypoxylon stygium, Aspergillus mulundensis, Berkeleyomyces basicola (syn. Thielaviopsis basicola), Ceratocystis smalleyi, two Cercospora beticola strains, Coleophoma cylindrospora, Fusarium fracticaudum, Phialophora cf. hyalina, and Morchella septimelata.</title>
        <authorList>
            <person name="Wingfield B.D."/>
            <person name="Bills G.F."/>
            <person name="Dong Y."/>
            <person name="Huang W."/>
            <person name="Nel W.J."/>
            <person name="Swalarsk-Parry B.S."/>
            <person name="Vaghefi N."/>
            <person name="Wilken P.M."/>
            <person name="An Z."/>
            <person name="de Beer Z.W."/>
            <person name="De Vos L."/>
            <person name="Chen L."/>
            <person name="Duong T.A."/>
            <person name="Gao Y."/>
            <person name="Hammerbacher A."/>
            <person name="Kikkert J.R."/>
            <person name="Li Y."/>
            <person name="Li H."/>
            <person name="Li K."/>
            <person name="Li Q."/>
            <person name="Liu X."/>
            <person name="Ma X."/>
            <person name="Naidoo K."/>
            <person name="Pethybridge S.J."/>
            <person name="Sun J."/>
            <person name="Steenkamp E.T."/>
            <person name="van der Nest M.A."/>
            <person name="van Wyk S."/>
            <person name="Wingfield M.J."/>
            <person name="Xiong C."/>
            <person name="Yue Q."/>
            <person name="Zhang X."/>
        </authorList>
    </citation>
    <scope>NUCLEOTIDE SEQUENCE [LARGE SCALE GENOMIC DNA]</scope>
    <source>
        <strain evidence="11 12">BP5796</strain>
    </source>
</reference>
<dbReference type="Proteomes" id="UP000256328">
    <property type="component" value="Unassembled WGS sequence"/>
</dbReference>
<sequence length="977" mass="110999">MEALAPRDANTVAYNRGKQTVQKTKTLTKTAPVAKLTSKEKDHPAPPPDDVLEPASSDRKNGAVYHMGRLLGKGGFAICYEGRLAGTRQKYALKIVKSYMPQKKMEQKFQTELQIHSKMNHPNIVKFHRAFAYEKCTYIVLELCPSGSLMDMVKKRKYITEPEVRFYTIQLAGAIKYMHAKGIIHRDLKMGNVFLDKDMNVKVGDFGLAALLMSGKDMTACRRTTLCGTPNYIAPEILEKNKGGHDHTVDIWSLGIIIFALLTGKPPFQSQTADEIYRRARERDYDWPKLETSENYISEEVKDLVALMLREPVLRPEPDHIVQHPFFTCGWMPRAEEMSPEWREGSPDSNQFVSSGSNSSKAALYKQNLKKLCMQCEVGPWGVPKKHTSTYREVAAEEKAGLTPQVPLAEDVVYRCFDEWRREQKKLPIEEDDLLKPALEMLERISSQKQELPPMARSTNTQSFAAQQRAKAQPATAILPNRSIRTRQIAPDGIIEQPGNMGSTSSSLRDTMSSVRQSKPSLHKRILEPLKKEVGVEERLAADMVEQLQKVETERRSQEAPKEQISTDKPVSLFNPKEELEWLPGTEPNDVLARLRRLEKELERALNSRSIASTPTTIPNNHPIVVKWVDYTTKFGLGYILSNGSVGCIFRNTFTDLPNSCRGVIPPSCVVVRDAEYHLQNKNNPDYLDRQQIVPISGPNIEFYENRAEAGFFRGKVNPMNYKVTVPENGESAKLLRGRDAWDDRKREKIVLWKKFANYMSQYGRDGDYPSEDAVAKKPDGRSQELVAPGNVVTFYQRWGDVGCWYFGDGHFQFNFPDHTKIVISADGTWCDFYHLPLEAARDLSENGTIASNALDDRQHLSYPLQTLLNFMAKPSRTSRNKPVINPMIQGIPEANDFRKKVEFIKTCVKEWTKNNGIGISDMDPSTRLRWCGNRELVNVRVPYKHVWTTVGSKNGDERRVAWFDPRNPAADIPDVK</sequence>
<dbReference type="FunFam" id="3.30.200.20:FF:000042">
    <property type="entry name" value="Aurora kinase A"/>
    <property type="match status" value="1"/>
</dbReference>
<dbReference type="InterPro" id="IPR000719">
    <property type="entry name" value="Prot_kinase_dom"/>
</dbReference>
<dbReference type="PANTHER" id="PTHR24345">
    <property type="entry name" value="SERINE/THREONINE-PROTEIN KINASE PLK"/>
    <property type="match status" value="1"/>
</dbReference>
<dbReference type="Gene3D" id="3.30.1120.30">
    <property type="entry name" value="POLO box domain"/>
    <property type="match status" value="1"/>
</dbReference>
<dbReference type="FunFam" id="1.10.510.10:FF:000652">
    <property type="entry name" value="Serine/threonine-protein kinase"/>
    <property type="match status" value="1"/>
</dbReference>
<dbReference type="CDD" id="cd13118">
    <property type="entry name" value="POLO_box_1"/>
    <property type="match status" value="1"/>
</dbReference>
<keyword evidence="3" id="KW-0723">Serine/threonine-protein kinase</keyword>
<dbReference type="Gene3D" id="3.30.200.20">
    <property type="entry name" value="Phosphorylase Kinase, domain 1"/>
    <property type="match status" value="1"/>
</dbReference>
<keyword evidence="7 8" id="KW-0067">ATP-binding</keyword>
<keyword evidence="4" id="KW-0808">Transferase</keyword>
<dbReference type="GO" id="GO:0005634">
    <property type="term" value="C:nucleus"/>
    <property type="evidence" value="ECO:0007669"/>
    <property type="project" value="TreeGrafter"/>
</dbReference>
<feature type="domain" description="Protein kinase" evidence="10">
    <location>
        <begin position="65"/>
        <end position="327"/>
    </location>
</feature>
<dbReference type="SUPFAM" id="SSF56112">
    <property type="entry name" value="Protein kinase-like (PK-like)"/>
    <property type="match status" value="1"/>
</dbReference>
<keyword evidence="12" id="KW-1185">Reference proteome</keyword>
<dbReference type="FunFam" id="3.30.1120.30:FF:000004">
    <property type="entry name" value="Serine/threonine-protein kinase"/>
    <property type="match status" value="1"/>
</dbReference>
<evidence type="ECO:0000313" key="12">
    <source>
        <dbReference type="Proteomes" id="UP000256328"/>
    </source>
</evidence>
<dbReference type="InterPro" id="IPR036947">
    <property type="entry name" value="POLO_box_dom_sf"/>
</dbReference>
<feature type="region of interest" description="Disordered" evidence="9">
    <location>
        <begin position="1"/>
        <end position="58"/>
    </location>
</feature>
<feature type="compositionally biased region" description="Low complexity" evidence="9">
    <location>
        <begin position="18"/>
        <end position="30"/>
    </location>
</feature>
<evidence type="ECO:0000256" key="5">
    <source>
        <dbReference type="ARBA" id="ARBA00022741"/>
    </source>
</evidence>
<dbReference type="SUPFAM" id="SSF82615">
    <property type="entry name" value="Polo-box domain"/>
    <property type="match status" value="2"/>
</dbReference>
<dbReference type="CDD" id="cd14099">
    <property type="entry name" value="STKc_PLK"/>
    <property type="match status" value="1"/>
</dbReference>
<evidence type="ECO:0000256" key="6">
    <source>
        <dbReference type="ARBA" id="ARBA00022777"/>
    </source>
</evidence>
<dbReference type="AlphaFoldDB" id="A0A3D8RWJ2"/>
<feature type="binding site" evidence="8">
    <location>
        <position position="94"/>
    </location>
    <ligand>
        <name>ATP</name>
        <dbReference type="ChEBI" id="CHEBI:30616"/>
    </ligand>
</feature>
<evidence type="ECO:0000256" key="3">
    <source>
        <dbReference type="ARBA" id="ARBA00022527"/>
    </source>
</evidence>
<dbReference type="PROSITE" id="PS00107">
    <property type="entry name" value="PROTEIN_KINASE_ATP"/>
    <property type="match status" value="1"/>
</dbReference>
<dbReference type="InterPro" id="IPR033701">
    <property type="entry name" value="POLO_box_1"/>
</dbReference>
<proteinExistence type="predicted"/>
<dbReference type="PROSITE" id="PS00108">
    <property type="entry name" value="PROTEIN_KINASE_ST"/>
    <property type="match status" value="1"/>
</dbReference>
<evidence type="ECO:0000256" key="4">
    <source>
        <dbReference type="ARBA" id="ARBA00022679"/>
    </source>
</evidence>
<dbReference type="GO" id="GO:0000922">
    <property type="term" value="C:spindle pole"/>
    <property type="evidence" value="ECO:0007669"/>
    <property type="project" value="TreeGrafter"/>
</dbReference>
<dbReference type="InterPro" id="IPR008271">
    <property type="entry name" value="Ser/Thr_kinase_AS"/>
</dbReference>
<dbReference type="GO" id="GO:0005737">
    <property type="term" value="C:cytoplasm"/>
    <property type="evidence" value="ECO:0007669"/>
    <property type="project" value="TreeGrafter"/>
</dbReference>
<gene>
    <name evidence="11" type="ORF">BP5796_06033</name>
</gene>
<dbReference type="EMBL" id="PDLN01000008">
    <property type="protein sequence ID" value="RDW78181.1"/>
    <property type="molecule type" value="Genomic_DNA"/>
</dbReference>
<dbReference type="GO" id="GO:0004674">
    <property type="term" value="F:protein serine/threonine kinase activity"/>
    <property type="evidence" value="ECO:0007669"/>
    <property type="project" value="UniProtKB-KW"/>
</dbReference>
<name>A0A3D8RWJ2_9HELO</name>
<dbReference type="Gene3D" id="1.10.510.10">
    <property type="entry name" value="Transferase(Phosphotransferase) domain 1"/>
    <property type="match status" value="1"/>
</dbReference>
<dbReference type="GO" id="GO:0005524">
    <property type="term" value="F:ATP binding"/>
    <property type="evidence" value="ECO:0007669"/>
    <property type="project" value="UniProtKB-UniRule"/>
</dbReference>
<protein>
    <recommendedName>
        <fullName evidence="1">Serine/threonine-protein kinase ATG1</fullName>
    </recommendedName>
    <alternativeName>
        <fullName evidence="2">Serine/threonine-protein kinase atg1</fullName>
    </alternativeName>
</protein>
<keyword evidence="6 11" id="KW-0418">Kinase</keyword>
<dbReference type="PROSITE" id="PS50011">
    <property type="entry name" value="PROTEIN_KINASE_DOM"/>
    <property type="match status" value="1"/>
</dbReference>
<evidence type="ECO:0000256" key="2">
    <source>
        <dbReference type="ARBA" id="ARBA00019599"/>
    </source>
</evidence>
<evidence type="ECO:0000256" key="9">
    <source>
        <dbReference type="SAM" id="MobiDB-lite"/>
    </source>
</evidence>
<evidence type="ECO:0000256" key="7">
    <source>
        <dbReference type="ARBA" id="ARBA00022840"/>
    </source>
</evidence>
<dbReference type="InterPro" id="IPR011009">
    <property type="entry name" value="Kinase-like_dom_sf"/>
</dbReference>
<evidence type="ECO:0000256" key="1">
    <source>
        <dbReference type="ARBA" id="ARBA00018572"/>
    </source>
</evidence>
<dbReference type="SMART" id="SM00220">
    <property type="entry name" value="S_TKc"/>
    <property type="match status" value="1"/>
</dbReference>
<comment type="caution">
    <text evidence="11">The sequence shown here is derived from an EMBL/GenBank/DDBJ whole genome shotgun (WGS) entry which is preliminary data.</text>
</comment>
<evidence type="ECO:0000256" key="8">
    <source>
        <dbReference type="PROSITE-ProRule" id="PRU10141"/>
    </source>
</evidence>
<organism evidence="11 12">
    <name type="scientific">Coleophoma crateriformis</name>
    <dbReference type="NCBI Taxonomy" id="565419"/>
    <lineage>
        <taxon>Eukaryota</taxon>
        <taxon>Fungi</taxon>
        <taxon>Dikarya</taxon>
        <taxon>Ascomycota</taxon>
        <taxon>Pezizomycotina</taxon>
        <taxon>Leotiomycetes</taxon>
        <taxon>Helotiales</taxon>
        <taxon>Dermateaceae</taxon>
        <taxon>Coleophoma</taxon>
    </lineage>
</organism>